<dbReference type="AlphaFoldDB" id="A0A432ZN60"/>
<dbReference type="Gene3D" id="3.40.1260.10">
    <property type="entry name" value="DsrEFH-like"/>
    <property type="match status" value="1"/>
</dbReference>
<dbReference type="InterPro" id="IPR027396">
    <property type="entry name" value="DsrEFH-like"/>
</dbReference>
<evidence type="ECO:0000313" key="2">
    <source>
        <dbReference type="Proteomes" id="UP000288279"/>
    </source>
</evidence>
<accession>A0A432ZN60</accession>
<proteinExistence type="predicted"/>
<organism evidence="1 2">
    <name type="scientific">Pseudidiomarina taiwanensis</name>
    <dbReference type="NCBI Taxonomy" id="337250"/>
    <lineage>
        <taxon>Bacteria</taxon>
        <taxon>Pseudomonadati</taxon>
        <taxon>Pseudomonadota</taxon>
        <taxon>Gammaproteobacteria</taxon>
        <taxon>Alteromonadales</taxon>
        <taxon>Idiomarinaceae</taxon>
        <taxon>Pseudidiomarina</taxon>
    </lineage>
</organism>
<keyword evidence="2" id="KW-1185">Reference proteome</keyword>
<sequence>MTIAIIQTASASHRQAWYGQDMLLSWVSLDLEPQLVLCVDAIDHLRVGCDQLRHGKSLQKRYQLLELYDAPTPWVVHDLELIPASEWIIPVEQISSNALVQRLAQFNKILHFNPDDSTRLADV</sequence>
<comment type="caution">
    <text evidence="1">The sequence shown here is derived from an EMBL/GenBank/DDBJ whole genome shotgun (WGS) entry which is preliminary data.</text>
</comment>
<dbReference type="SUPFAM" id="SSF75169">
    <property type="entry name" value="DsrEFH-like"/>
    <property type="match status" value="1"/>
</dbReference>
<dbReference type="Proteomes" id="UP000288279">
    <property type="component" value="Unassembled WGS sequence"/>
</dbReference>
<protein>
    <submittedName>
        <fullName evidence="1">Uncharacterized protein</fullName>
    </submittedName>
</protein>
<gene>
    <name evidence="1" type="ORF">CWI83_02110</name>
</gene>
<dbReference type="OrthoDB" id="6237968at2"/>
<evidence type="ECO:0000313" key="1">
    <source>
        <dbReference type="EMBL" id="RUO79329.1"/>
    </source>
</evidence>
<name>A0A432ZN60_9GAMM</name>
<dbReference type="EMBL" id="PIQG01000001">
    <property type="protein sequence ID" value="RUO79329.1"/>
    <property type="molecule type" value="Genomic_DNA"/>
</dbReference>
<reference evidence="1 2" key="1">
    <citation type="journal article" date="2011" name="Front. Microbiol.">
        <title>Genomic signatures of strain selection and enhancement in Bacillus atrophaeus var. globigii, a historical biowarfare simulant.</title>
        <authorList>
            <person name="Gibbons H.S."/>
            <person name="Broomall S.M."/>
            <person name="McNew L.A."/>
            <person name="Daligault H."/>
            <person name="Chapman C."/>
            <person name="Bruce D."/>
            <person name="Karavis M."/>
            <person name="Krepps M."/>
            <person name="McGregor P.A."/>
            <person name="Hong C."/>
            <person name="Park K.H."/>
            <person name="Akmal A."/>
            <person name="Feldman A."/>
            <person name="Lin J.S."/>
            <person name="Chang W.E."/>
            <person name="Higgs B.W."/>
            <person name="Demirev P."/>
            <person name="Lindquist J."/>
            <person name="Liem A."/>
            <person name="Fochler E."/>
            <person name="Read T.D."/>
            <person name="Tapia R."/>
            <person name="Johnson S."/>
            <person name="Bishop-Lilly K.A."/>
            <person name="Detter C."/>
            <person name="Han C."/>
            <person name="Sozhamannan S."/>
            <person name="Rosenzweig C.N."/>
            <person name="Skowronski E.W."/>
        </authorList>
    </citation>
    <scope>NUCLEOTIDE SEQUENCE [LARGE SCALE GENOMIC DNA]</scope>
    <source>
        <strain evidence="1 2">PIT1</strain>
    </source>
</reference>
<dbReference type="RefSeq" id="WP_126825053.1">
    <property type="nucleotide sequence ID" value="NZ_PIQG01000001.1"/>
</dbReference>